<dbReference type="EMBL" id="AM406670">
    <property type="protein sequence ID" value="CAL95703.1"/>
    <property type="molecule type" value="Genomic_DNA"/>
</dbReference>
<organism evidence="2 3">
    <name type="scientific">Azoarcus sp. (strain BH72)</name>
    <dbReference type="NCBI Taxonomy" id="418699"/>
    <lineage>
        <taxon>Bacteria</taxon>
        <taxon>Pseudomonadati</taxon>
        <taxon>Pseudomonadota</taxon>
        <taxon>Betaproteobacteria</taxon>
        <taxon>Rhodocyclales</taxon>
        <taxon>Zoogloeaceae</taxon>
        <taxon>Azoarcus</taxon>
    </lineage>
</organism>
<sequence length="78" mass="8963">MADTPVPRIIDARELAPPEPMELTLEALDTLPRGEELQLWLLREPFPLYNILKNNGFAHRVEYCDDGRFIVHIRHAGA</sequence>
<dbReference type="SUPFAM" id="SSF64307">
    <property type="entry name" value="SirA-like"/>
    <property type="match status" value="1"/>
</dbReference>
<dbReference type="InterPro" id="IPR036868">
    <property type="entry name" value="TusA-like_sf"/>
</dbReference>
<feature type="domain" description="DUF2249" evidence="1">
    <location>
        <begin position="10"/>
        <end position="75"/>
    </location>
</feature>
<reference evidence="2 3" key="1">
    <citation type="journal article" date="2006" name="Nat. Biotechnol.">
        <title>Complete genome of the mutualistic, N2-fixing grass endophyte Azoarcus sp. strain BH72.</title>
        <authorList>
            <person name="Krause A."/>
            <person name="Ramakumar A."/>
            <person name="Bartels D."/>
            <person name="Battistoni F."/>
            <person name="Bekel T."/>
            <person name="Boch J."/>
            <person name="Boehm M."/>
            <person name="Friedrich F."/>
            <person name="Hurek T."/>
            <person name="Krause L."/>
            <person name="Linke B."/>
            <person name="McHardy A.C."/>
            <person name="Sarkar A."/>
            <person name="Schneiker S."/>
            <person name="Syed A.A."/>
            <person name="Thauer R."/>
            <person name="Vorhoelter F.-J."/>
            <person name="Weidner S."/>
            <person name="Puehler A."/>
            <person name="Reinhold-Hurek B."/>
            <person name="Kaiser O."/>
            <person name="Goesmann A."/>
        </authorList>
    </citation>
    <scope>NUCLEOTIDE SEQUENCE [LARGE SCALE GENOMIC DNA]</scope>
    <source>
        <strain evidence="2 3">BH72</strain>
    </source>
</reference>
<dbReference type="InterPro" id="IPR018720">
    <property type="entry name" value="DUF2249"/>
</dbReference>
<dbReference type="Pfam" id="PF10006">
    <property type="entry name" value="DUF2249"/>
    <property type="match status" value="1"/>
</dbReference>
<dbReference type="HOGENOM" id="CLU_157868_2_1_4"/>
<dbReference type="Proteomes" id="UP000002588">
    <property type="component" value="Chromosome"/>
</dbReference>
<proteinExistence type="predicted"/>
<accession>A1KA47</accession>
<protein>
    <recommendedName>
        <fullName evidence="1">DUF2249 domain-containing protein</fullName>
    </recommendedName>
</protein>
<dbReference type="STRING" id="62928.azo3086"/>
<evidence type="ECO:0000313" key="2">
    <source>
        <dbReference type="EMBL" id="CAL95703.1"/>
    </source>
</evidence>
<gene>
    <name evidence="2" type="ordered locus">azo3086</name>
</gene>
<name>A1KA47_AZOSB</name>
<dbReference type="RefSeq" id="WP_011766811.1">
    <property type="nucleotide sequence ID" value="NC_008702.1"/>
</dbReference>
<evidence type="ECO:0000259" key="1">
    <source>
        <dbReference type="Pfam" id="PF10006"/>
    </source>
</evidence>
<keyword evidence="3" id="KW-1185">Reference proteome</keyword>
<evidence type="ECO:0000313" key="3">
    <source>
        <dbReference type="Proteomes" id="UP000002588"/>
    </source>
</evidence>
<dbReference type="KEGG" id="azo:azo3086"/>
<dbReference type="AlphaFoldDB" id="A1KA47"/>
<dbReference type="eggNOG" id="COG4309">
    <property type="taxonomic scope" value="Bacteria"/>
</dbReference>